<dbReference type="AlphaFoldDB" id="A0A7S0E710"/>
<dbReference type="EMBL" id="HBEO01006680">
    <property type="protein sequence ID" value="CAD8473408.1"/>
    <property type="molecule type" value="Transcribed_RNA"/>
</dbReference>
<proteinExistence type="predicted"/>
<accession>A0A7S0E710</accession>
<reference evidence="2" key="1">
    <citation type="submission" date="2021-01" db="EMBL/GenBank/DDBJ databases">
        <authorList>
            <person name="Corre E."/>
            <person name="Pelletier E."/>
            <person name="Niang G."/>
            <person name="Scheremetjew M."/>
            <person name="Finn R."/>
            <person name="Kale V."/>
            <person name="Holt S."/>
            <person name="Cochrane G."/>
            <person name="Meng A."/>
            <person name="Brown T."/>
            <person name="Cohen L."/>
        </authorList>
    </citation>
    <scope>NUCLEOTIDE SEQUENCE</scope>
    <source>
        <strain evidence="2">CCMP325</strain>
    </source>
</reference>
<protein>
    <submittedName>
        <fullName evidence="2">Uncharacterized protein</fullName>
    </submittedName>
</protein>
<feature type="coiled-coil region" evidence="1">
    <location>
        <begin position="2"/>
        <end position="78"/>
    </location>
</feature>
<evidence type="ECO:0000256" key="1">
    <source>
        <dbReference type="SAM" id="Coils"/>
    </source>
</evidence>
<gene>
    <name evidence="2" type="ORF">HPHI1048_LOCUS4710</name>
</gene>
<organism evidence="2">
    <name type="scientific">Hanusia phi</name>
    <dbReference type="NCBI Taxonomy" id="3032"/>
    <lineage>
        <taxon>Eukaryota</taxon>
        <taxon>Cryptophyceae</taxon>
        <taxon>Pyrenomonadales</taxon>
        <taxon>Geminigeraceae</taxon>
        <taxon>Hanusia</taxon>
    </lineage>
</organism>
<name>A0A7S0E710_9CRYP</name>
<keyword evidence="1" id="KW-0175">Coiled coil</keyword>
<sequence length="89" mass="10567">MRDVVQDELSSLNRELQKIKTEKMESRMELDKIRATLAVTEEESAKKTRELKREEEMVEAAKEQLKNLHEEIDKVQKKGPGFSRFFPFR</sequence>
<evidence type="ECO:0000313" key="2">
    <source>
        <dbReference type="EMBL" id="CAD8473408.1"/>
    </source>
</evidence>